<dbReference type="Gene3D" id="3.30.420.10">
    <property type="entry name" value="Ribonuclease H-like superfamily/Ribonuclease H"/>
    <property type="match status" value="1"/>
</dbReference>
<accession>A0A151UIH3</accession>
<dbReference type="InterPro" id="IPR036397">
    <property type="entry name" value="RNaseH_sf"/>
</dbReference>
<dbReference type="InterPro" id="IPR002156">
    <property type="entry name" value="RNaseH_domain"/>
</dbReference>
<reference evidence="3" key="1">
    <citation type="journal article" date="2012" name="Nat. Biotechnol.">
        <title>Draft genome sequence of pigeonpea (Cajanus cajan), an orphan legume crop of resource-poor farmers.</title>
        <authorList>
            <person name="Varshney R.K."/>
            <person name="Chen W."/>
            <person name="Li Y."/>
            <person name="Bharti A.K."/>
            <person name="Saxena R.K."/>
            <person name="Schlueter J.A."/>
            <person name="Donoghue M.T."/>
            <person name="Azam S."/>
            <person name="Fan G."/>
            <person name="Whaley A.M."/>
            <person name="Farmer A.D."/>
            <person name="Sheridan J."/>
            <person name="Iwata A."/>
            <person name="Tuteja R."/>
            <person name="Penmetsa R.V."/>
            <person name="Wu W."/>
            <person name="Upadhyaya H.D."/>
            <person name="Yang S.P."/>
            <person name="Shah T."/>
            <person name="Saxena K.B."/>
            <person name="Michael T."/>
            <person name="McCombie W.R."/>
            <person name="Yang B."/>
            <person name="Zhang G."/>
            <person name="Yang H."/>
            <person name="Wang J."/>
            <person name="Spillane C."/>
            <person name="Cook D.R."/>
            <person name="May G.D."/>
            <person name="Xu X."/>
            <person name="Jackson S.A."/>
        </authorList>
    </citation>
    <scope>NUCLEOTIDE SEQUENCE [LARGE SCALE GENOMIC DNA]</scope>
</reference>
<dbReference type="OMA" id="CEGAIET"/>
<dbReference type="Proteomes" id="UP000075243">
    <property type="component" value="Unassembled WGS sequence"/>
</dbReference>
<feature type="domain" description="Reverse transcriptase zinc-binding" evidence="2">
    <location>
        <begin position="44"/>
        <end position="130"/>
    </location>
</feature>
<dbReference type="PANTHER" id="PTHR47723">
    <property type="entry name" value="OS05G0353850 PROTEIN"/>
    <property type="match status" value="1"/>
</dbReference>
<gene>
    <name evidence="3" type="ORF">KK1_048127</name>
</gene>
<evidence type="ECO:0000313" key="3">
    <source>
        <dbReference type="EMBL" id="KYP79070.1"/>
    </source>
</evidence>
<dbReference type="PANTHER" id="PTHR47723:SF19">
    <property type="entry name" value="POLYNUCLEOTIDYL TRANSFERASE, RIBONUCLEASE H-LIKE SUPERFAMILY PROTEIN"/>
    <property type="match status" value="1"/>
</dbReference>
<feature type="domain" description="RNase H type-1" evidence="1">
    <location>
        <begin position="237"/>
        <end position="338"/>
    </location>
</feature>
<comment type="caution">
    <text evidence="3">The sequence shown here is derived from an EMBL/GenBank/DDBJ whole genome shotgun (WGS) entry which is preliminary data.</text>
</comment>
<dbReference type="Gramene" id="C.cajan_46558.t">
    <property type="protein sequence ID" value="C.cajan_46558.t.cds1"/>
    <property type="gene ID" value="C.cajan_46558"/>
</dbReference>
<proteinExistence type="predicted"/>
<dbReference type="InterPro" id="IPR012337">
    <property type="entry name" value="RNaseH-like_sf"/>
</dbReference>
<dbReference type="EMBL" id="AGCT01069224">
    <property type="protein sequence ID" value="KYP79070.1"/>
    <property type="molecule type" value="Genomic_DNA"/>
</dbReference>
<dbReference type="CDD" id="cd06222">
    <property type="entry name" value="RNase_H_like"/>
    <property type="match status" value="1"/>
</dbReference>
<dbReference type="AlphaFoldDB" id="A0A151UIH3"/>
<dbReference type="SUPFAM" id="SSF53098">
    <property type="entry name" value="Ribonuclease H-like"/>
    <property type="match status" value="1"/>
</dbReference>
<dbReference type="Pfam" id="PF13966">
    <property type="entry name" value="zf-RVT"/>
    <property type="match status" value="1"/>
</dbReference>
<dbReference type="InterPro" id="IPR053151">
    <property type="entry name" value="RNase_H-like"/>
</dbReference>
<protein>
    <submittedName>
        <fullName evidence="3">Ribonuclease H protein At1g65750 family</fullName>
    </submittedName>
</protein>
<evidence type="ECO:0000259" key="2">
    <source>
        <dbReference type="Pfam" id="PF13966"/>
    </source>
</evidence>
<evidence type="ECO:0000259" key="1">
    <source>
        <dbReference type="Pfam" id="PF13456"/>
    </source>
</evidence>
<keyword evidence="4" id="KW-1185">Reference proteome</keyword>
<organism evidence="3 4">
    <name type="scientific">Cajanus cajan</name>
    <name type="common">Pigeon pea</name>
    <name type="synonym">Cajanus indicus</name>
    <dbReference type="NCBI Taxonomy" id="3821"/>
    <lineage>
        <taxon>Eukaryota</taxon>
        <taxon>Viridiplantae</taxon>
        <taxon>Streptophyta</taxon>
        <taxon>Embryophyta</taxon>
        <taxon>Tracheophyta</taxon>
        <taxon>Spermatophyta</taxon>
        <taxon>Magnoliopsida</taxon>
        <taxon>eudicotyledons</taxon>
        <taxon>Gunneridae</taxon>
        <taxon>Pentapetalae</taxon>
        <taxon>rosids</taxon>
        <taxon>fabids</taxon>
        <taxon>Fabales</taxon>
        <taxon>Fabaceae</taxon>
        <taxon>Papilionoideae</taxon>
        <taxon>50 kb inversion clade</taxon>
        <taxon>NPAAA clade</taxon>
        <taxon>indigoferoid/millettioid clade</taxon>
        <taxon>Phaseoleae</taxon>
        <taxon>Cajanus</taxon>
    </lineage>
</organism>
<dbReference type="GO" id="GO:0004523">
    <property type="term" value="F:RNA-DNA hybrid ribonuclease activity"/>
    <property type="evidence" value="ECO:0007669"/>
    <property type="project" value="InterPro"/>
</dbReference>
<evidence type="ECO:0000313" key="4">
    <source>
        <dbReference type="Proteomes" id="UP000075243"/>
    </source>
</evidence>
<sequence>MWDLSHIQDWIPAELLATILCRPPPSDGAGNDKIIWNPTTDGLFTIKSAYETAAQQMLPAKSPLFKQIWKWHGPERVRVFLWRVAHESLLTNFCRVKRGMSSDSTCGECRQAMETTLHVLRDCPYAQEVWNKTCRGLALMQAFRGNLENWLLKNLFRSQHLRPDWSFRFGITLDSLWHRRNRAVFQNLVISSDQLVAEIQARIAPTLSRDFNQDLGSGSLYRNTEWTYPSTGTLKLNCDGAVARDGEASCGGVVRNSNGEFVVAFYGRLGRCSILEAELKAILQGTRIVLERNVGQVILVESDSSEAIKILNEGCSRVHPCCHIVREIKDLSTQLSRVS</sequence>
<dbReference type="GO" id="GO:0003676">
    <property type="term" value="F:nucleic acid binding"/>
    <property type="evidence" value="ECO:0007669"/>
    <property type="project" value="InterPro"/>
</dbReference>
<dbReference type="STRING" id="3821.A0A151UIH3"/>
<dbReference type="InterPro" id="IPR044730">
    <property type="entry name" value="RNase_H-like_dom_plant"/>
</dbReference>
<name>A0A151UIH3_CAJCA</name>
<dbReference type="InterPro" id="IPR026960">
    <property type="entry name" value="RVT-Znf"/>
</dbReference>
<dbReference type="Pfam" id="PF13456">
    <property type="entry name" value="RVT_3"/>
    <property type="match status" value="1"/>
</dbReference>